<name>A0A084Y0Y0_9PROT</name>
<comment type="caution">
    <text evidence="1">The sequence shown here is derived from an EMBL/GenBank/DDBJ whole genome shotgun (WGS) entry which is preliminary data.</text>
</comment>
<proteinExistence type="predicted"/>
<sequence>MTPGEEFLEFPDLYSTEAAIQKAGIHYGLRVRHLGLPFKKYRRCKRNARIADALCLRGYQAIGIALASATK</sequence>
<organism evidence="1 2">
    <name type="scientific">Candidatus Accumulibacter vicinus</name>
    <dbReference type="NCBI Taxonomy" id="2954382"/>
    <lineage>
        <taxon>Bacteria</taxon>
        <taxon>Pseudomonadati</taxon>
        <taxon>Pseudomonadota</taxon>
        <taxon>Betaproteobacteria</taxon>
        <taxon>Candidatus Accumulibacter</taxon>
    </lineage>
</organism>
<dbReference type="AlphaFoldDB" id="A0A084Y0Y0"/>
<evidence type="ECO:0000313" key="2">
    <source>
        <dbReference type="Proteomes" id="UP000019812"/>
    </source>
</evidence>
<reference evidence="1 2" key="1">
    <citation type="submission" date="2014-07" db="EMBL/GenBank/DDBJ databases">
        <title>Expanding our view of genomic diversity in Candidatus Accumulibacter clades.</title>
        <authorList>
            <person name="Skennerton C.T."/>
            <person name="Barr J.J."/>
            <person name="Slater F.R."/>
            <person name="Bond P.L."/>
            <person name="Tyson G.W."/>
        </authorList>
    </citation>
    <scope>NUCLEOTIDE SEQUENCE [LARGE SCALE GENOMIC DNA]</scope>
    <source>
        <strain evidence="2">SK-01</strain>
    </source>
</reference>
<dbReference type="EMBL" id="JDSS02000021">
    <property type="protein sequence ID" value="KFB68374.1"/>
    <property type="molecule type" value="Genomic_DNA"/>
</dbReference>
<accession>A0A084Y0Y0</accession>
<gene>
    <name evidence="1" type="ORF">CAPSK01_002228</name>
</gene>
<evidence type="ECO:0000313" key="1">
    <source>
        <dbReference type="EMBL" id="KFB68374.1"/>
    </source>
</evidence>
<dbReference type="STRING" id="1457154.CAPSK01_002228"/>
<protein>
    <submittedName>
        <fullName evidence="1">Uncharacterized protein</fullName>
    </submittedName>
</protein>
<dbReference type="Proteomes" id="UP000019812">
    <property type="component" value="Unassembled WGS sequence"/>
</dbReference>